<evidence type="ECO:0000256" key="2">
    <source>
        <dbReference type="ARBA" id="ARBA00009695"/>
    </source>
</evidence>
<dbReference type="Gene3D" id="1.10.10.10">
    <property type="entry name" value="Winged helix-like DNA-binding domain superfamily/Winged helix DNA-binding domain"/>
    <property type="match status" value="4"/>
</dbReference>
<dbReference type="InterPro" id="IPR036388">
    <property type="entry name" value="WH-like_DNA-bd_sf"/>
</dbReference>
<gene>
    <name evidence="5 9" type="primary">recX</name>
    <name evidence="9" type="ORF">MFLO_11065</name>
</gene>
<dbReference type="HAMAP" id="MF_01114">
    <property type="entry name" value="RecX"/>
    <property type="match status" value="1"/>
</dbReference>
<dbReference type="Proteomes" id="UP000019249">
    <property type="component" value="Unassembled WGS sequence"/>
</dbReference>
<evidence type="ECO:0000256" key="4">
    <source>
        <dbReference type="ARBA" id="ARBA00022490"/>
    </source>
</evidence>
<evidence type="ECO:0000259" key="7">
    <source>
        <dbReference type="Pfam" id="PF21981"/>
    </source>
</evidence>
<dbReference type="InterPro" id="IPR053925">
    <property type="entry name" value="RecX_HTH_3rd"/>
</dbReference>
<dbReference type="Pfam" id="PF02631">
    <property type="entry name" value="RecX_HTH2"/>
    <property type="match status" value="1"/>
</dbReference>
<dbReference type="PANTHER" id="PTHR33602:SF1">
    <property type="entry name" value="REGULATORY PROTEIN RECX FAMILY PROTEIN"/>
    <property type="match status" value="1"/>
</dbReference>
<reference evidence="9 10" key="1">
    <citation type="journal article" date="2014" name="Int. J. Syst. Evol. Microbiol.">
        <title>Listeria floridensis sp. nov., Listeria aquatica sp. nov., Listeria cornellensis sp. nov., Listeria riparia sp. nov. and Listeria grandensis sp. nov., from agricultural and natural environments.</title>
        <authorList>
            <person name="den Bakker H.C."/>
            <person name="Warchocki S."/>
            <person name="Wright E.M."/>
            <person name="Allred A.F."/>
            <person name="Ahlstrom C."/>
            <person name="Manuel C.S."/>
            <person name="Stasiewicz M.J."/>
            <person name="Burrell A."/>
            <person name="Roof S."/>
            <person name="Strawn L."/>
            <person name="Fortes E.D."/>
            <person name="Nightingale K.K."/>
            <person name="Kephart D."/>
            <person name="Wiedmann M."/>
        </authorList>
    </citation>
    <scope>NUCLEOTIDE SEQUENCE [LARGE SCALE GENOMIC DNA]</scope>
    <source>
        <strain evidence="9 10">FSL S10-1187</strain>
    </source>
</reference>
<evidence type="ECO:0000313" key="10">
    <source>
        <dbReference type="Proteomes" id="UP000019249"/>
    </source>
</evidence>
<comment type="function">
    <text evidence="5">Modulates RecA activity.</text>
</comment>
<dbReference type="InterPro" id="IPR003783">
    <property type="entry name" value="Regulatory_RecX"/>
</dbReference>
<dbReference type="Pfam" id="PF21981">
    <property type="entry name" value="RecX_HTH3"/>
    <property type="match status" value="1"/>
</dbReference>
<comment type="caution">
    <text evidence="9">The sequence shown here is derived from an EMBL/GenBank/DDBJ whole genome shotgun (WGS) entry which is preliminary data.</text>
</comment>
<dbReference type="RefSeq" id="WP_036097773.1">
    <property type="nucleotide sequence ID" value="NZ_AODF01000026.1"/>
</dbReference>
<dbReference type="InterPro" id="IPR053926">
    <property type="entry name" value="RecX_HTH_1st"/>
</dbReference>
<evidence type="ECO:0000256" key="3">
    <source>
        <dbReference type="ARBA" id="ARBA00018111"/>
    </source>
</evidence>
<dbReference type="PANTHER" id="PTHR33602">
    <property type="entry name" value="REGULATORY PROTEIN RECX FAMILY PROTEIN"/>
    <property type="match status" value="1"/>
</dbReference>
<feature type="domain" description="RecX second three-helical" evidence="6">
    <location>
        <begin position="107"/>
        <end position="147"/>
    </location>
</feature>
<evidence type="ECO:0000256" key="5">
    <source>
        <dbReference type="HAMAP-Rule" id="MF_01114"/>
    </source>
</evidence>
<protein>
    <recommendedName>
        <fullName evidence="3 5">Regulatory protein RecX</fullName>
    </recommendedName>
</protein>
<dbReference type="EMBL" id="AODF01000026">
    <property type="protein sequence ID" value="EUJ29124.1"/>
    <property type="molecule type" value="Genomic_DNA"/>
</dbReference>
<organism evidence="9 10">
    <name type="scientific">Listeria floridensis FSL S10-1187</name>
    <dbReference type="NCBI Taxonomy" id="1265817"/>
    <lineage>
        <taxon>Bacteria</taxon>
        <taxon>Bacillati</taxon>
        <taxon>Bacillota</taxon>
        <taxon>Bacilli</taxon>
        <taxon>Bacillales</taxon>
        <taxon>Listeriaceae</taxon>
        <taxon>Listeria</taxon>
    </lineage>
</organism>
<keyword evidence="10" id="KW-1185">Reference proteome</keyword>
<name>A0ABN0RDI4_9LIST</name>
<feature type="domain" description="RecX first three-helical" evidence="8">
    <location>
        <begin position="63"/>
        <end position="100"/>
    </location>
</feature>
<sequence>MIITAIRLQEKNKERYNIFIDEKYRFSVDEEVLARFSLLKGKTLSENEISEIEQADSERVGLNRAIQFLSHRVRSEKEVRTFLAKHEIAPEQRDAIIQKLVEMDYLDDAEFAKLYVRTQAKTTTKGPKKIERELIEKGIVRELIVESLANYQSDDQEQNALKEASKIARRSRKTAKKLLVRKIQGDLMQKGYSQELAKWASEEATHNLDESDEQTILADQLEKLMRKNKRFDARKAKQKTIQSLMQKGFSYDTIQAYLMENEIDFEEVEEE</sequence>
<keyword evidence="4 5" id="KW-0963">Cytoplasm</keyword>
<evidence type="ECO:0000313" key="9">
    <source>
        <dbReference type="EMBL" id="EUJ29124.1"/>
    </source>
</evidence>
<dbReference type="InterPro" id="IPR053924">
    <property type="entry name" value="RecX_HTH_2nd"/>
</dbReference>
<evidence type="ECO:0000259" key="6">
    <source>
        <dbReference type="Pfam" id="PF02631"/>
    </source>
</evidence>
<comment type="similarity">
    <text evidence="2 5">Belongs to the RecX family.</text>
</comment>
<evidence type="ECO:0000259" key="8">
    <source>
        <dbReference type="Pfam" id="PF21982"/>
    </source>
</evidence>
<feature type="domain" description="RecX third three-helical" evidence="7">
    <location>
        <begin position="212"/>
        <end position="258"/>
    </location>
</feature>
<proteinExistence type="inferred from homology"/>
<accession>A0ABN0RDI4</accession>
<dbReference type="Pfam" id="PF21982">
    <property type="entry name" value="RecX_HTH1"/>
    <property type="match status" value="1"/>
</dbReference>
<comment type="subcellular location">
    <subcellularLocation>
        <location evidence="1 5">Cytoplasm</location>
    </subcellularLocation>
</comment>
<evidence type="ECO:0000256" key="1">
    <source>
        <dbReference type="ARBA" id="ARBA00004496"/>
    </source>
</evidence>
<dbReference type="NCBIfam" id="NF010733">
    <property type="entry name" value="PRK14135.1"/>
    <property type="match status" value="1"/>
</dbReference>